<feature type="region of interest" description="Disordered" evidence="2">
    <location>
        <begin position="15"/>
        <end position="49"/>
    </location>
</feature>
<accession>A0A4V5N670</accession>
<dbReference type="InterPro" id="IPR050523">
    <property type="entry name" value="AKR_Detox_Biosynth"/>
</dbReference>
<gene>
    <name evidence="4" type="ORF">B0A54_13299</name>
</gene>
<dbReference type="GO" id="GO:0016491">
    <property type="term" value="F:oxidoreductase activity"/>
    <property type="evidence" value="ECO:0007669"/>
    <property type="project" value="UniProtKB-KW"/>
</dbReference>
<dbReference type="EMBL" id="NAJP01000077">
    <property type="protein sequence ID" value="TKA34699.1"/>
    <property type="molecule type" value="Genomic_DNA"/>
</dbReference>
<keyword evidence="1" id="KW-0560">Oxidoreductase</keyword>
<dbReference type="Proteomes" id="UP000310066">
    <property type="component" value="Unassembled WGS sequence"/>
</dbReference>
<dbReference type="OrthoDB" id="1659429at2759"/>
<feature type="domain" description="NADP-dependent oxidoreductase" evidence="3">
    <location>
        <begin position="66"/>
        <end position="130"/>
    </location>
</feature>
<sequence length="225" mass="24970">MQHVLQTALSAGLSATSGFHSSRPPPMPKDHDDTQDLTPSGFVPQGFPEGKVTYRGKNSNVDASWITIGAWPWGDTATWHWDDATERGPLKQAWQILLKKGVNHIDTAQVYGSGESKRICGELVAGMNQNDFPPKEYRFFSYPMKYIEPTLEVQKRIAEKLGVPVAAVALNYNLVHGIVPVVGVRKPEQAEQDTAALRWALSREEIAELDRVSFEGKTTALWQQG</sequence>
<name>A0A4V5N670_9PEZI</name>
<evidence type="ECO:0000259" key="3">
    <source>
        <dbReference type="Pfam" id="PF00248"/>
    </source>
</evidence>
<dbReference type="PANTHER" id="PTHR43364">
    <property type="entry name" value="NADH-SPECIFIC METHYLGLYOXAL REDUCTASE-RELATED"/>
    <property type="match status" value="1"/>
</dbReference>
<dbReference type="Gene3D" id="3.20.20.100">
    <property type="entry name" value="NADP-dependent oxidoreductase domain"/>
    <property type="match status" value="2"/>
</dbReference>
<dbReference type="PANTHER" id="PTHR43364:SF4">
    <property type="entry name" value="NAD(P)-LINKED OXIDOREDUCTASE SUPERFAMILY PROTEIN"/>
    <property type="match status" value="1"/>
</dbReference>
<evidence type="ECO:0000313" key="4">
    <source>
        <dbReference type="EMBL" id="TKA34699.1"/>
    </source>
</evidence>
<dbReference type="InterPro" id="IPR023210">
    <property type="entry name" value="NADP_OxRdtase_dom"/>
</dbReference>
<evidence type="ECO:0000256" key="1">
    <source>
        <dbReference type="ARBA" id="ARBA00023002"/>
    </source>
</evidence>
<dbReference type="SUPFAM" id="SSF51430">
    <property type="entry name" value="NAD(P)-linked oxidoreductase"/>
    <property type="match status" value="2"/>
</dbReference>
<protein>
    <recommendedName>
        <fullName evidence="3">NADP-dependent oxidoreductase domain-containing protein</fullName>
    </recommendedName>
</protein>
<comment type="caution">
    <text evidence="4">The sequence shown here is derived from an EMBL/GenBank/DDBJ whole genome shotgun (WGS) entry which is preliminary data.</text>
</comment>
<reference evidence="4 5" key="1">
    <citation type="submission" date="2017-03" db="EMBL/GenBank/DDBJ databases">
        <title>Genomes of endolithic fungi from Antarctica.</title>
        <authorList>
            <person name="Coleine C."/>
            <person name="Masonjones S."/>
            <person name="Stajich J.E."/>
        </authorList>
    </citation>
    <scope>NUCLEOTIDE SEQUENCE [LARGE SCALE GENOMIC DNA]</scope>
    <source>
        <strain evidence="4 5">CCFEE 5311</strain>
    </source>
</reference>
<evidence type="ECO:0000256" key="2">
    <source>
        <dbReference type="SAM" id="MobiDB-lite"/>
    </source>
</evidence>
<dbReference type="AlphaFoldDB" id="A0A4V5N670"/>
<organism evidence="4 5">
    <name type="scientific">Friedmanniomyces endolithicus</name>
    <dbReference type="NCBI Taxonomy" id="329885"/>
    <lineage>
        <taxon>Eukaryota</taxon>
        <taxon>Fungi</taxon>
        <taxon>Dikarya</taxon>
        <taxon>Ascomycota</taxon>
        <taxon>Pezizomycotina</taxon>
        <taxon>Dothideomycetes</taxon>
        <taxon>Dothideomycetidae</taxon>
        <taxon>Mycosphaerellales</taxon>
        <taxon>Teratosphaeriaceae</taxon>
        <taxon>Friedmanniomyces</taxon>
    </lineage>
</organism>
<dbReference type="Pfam" id="PF00248">
    <property type="entry name" value="Aldo_ket_red"/>
    <property type="match status" value="2"/>
</dbReference>
<proteinExistence type="predicted"/>
<dbReference type="STRING" id="329885.A0A4V5N670"/>
<feature type="domain" description="NADP-dependent oxidoreductase" evidence="3">
    <location>
        <begin position="148"/>
        <end position="212"/>
    </location>
</feature>
<evidence type="ECO:0000313" key="5">
    <source>
        <dbReference type="Proteomes" id="UP000310066"/>
    </source>
</evidence>
<dbReference type="InterPro" id="IPR036812">
    <property type="entry name" value="NAD(P)_OxRdtase_dom_sf"/>
</dbReference>